<evidence type="ECO:0000313" key="2">
    <source>
        <dbReference type="EMBL" id="THH02156.1"/>
    </source>
</evidence>
<name>A0A4S4KTW7_9APHY</name>
<protein>
    <recommendedName>
        <fullName evidence="1">F-box domain-containing protein</fullName>
    </recommendedName>
</protein>
<dbReference type="Proteomes" id="UP000309038">
    <property type="component" value="Unassembled WGS sequence"/>
</dbReference>
<sequence length="438" mass="48352">MAPLPWNSLPTEMKFSVVDHLESADLRAFAKVNKEAYTIAVPAMWRIVDLQSDEALRSYLTNVPPSYHRYIHHLTITTKPTACAVEPTAQTTSEALTQLLRQCTQVEQLTLNLHTSLAKAVIPCFEALDALTVLSINHCGDEHQTPLSERLVVAIAASVPNLRELSLDRITRSALHAPELIGAYPFVPVVSGDEDIPPHPSLGSELSLPSLLRLPTLRKLRIRDTHLGDPKWSVTPICCSLEFLDLGSCYHETPDYNRVCTERIVGNVGHTVDEFSLNTAISADTYAFEKPKETPFKKLRKIHLTPLFPVDNVVDTLATLSGSPVEELSVRCHEDDVVDMCSALEDFLSLRVERGESAFYKDLAHINVVAVADIYDSPIQVSDNSFRTPGVSMPAEHLVAVKRLQEFCRDLRLTGHPTATSCPVDGVDAAIVQKSIPV</sequence>
<dbReference type="AlphaFoldDB" id="A0A4S4KTW7"/>
<evidence type="ECO:0000313" key="3">
    <source>
        <dbReference type="Proteomes" id="UP000309038"/>
    </source>
</evidence>
<dbReference type="SUPFAM" id="SSF52047">
    <property type="entry name" value="RNI-like"/>
    <property type="match status" value="1"/>
</dbReference>
<dbReference type="InterPro" id="IPR032675">
    <property type="entry name" value="LRR_dom_sf"/>
</dbReference>
<organism evidence="2 3">
    <name type="scientific">Hermanssonia centrifuga</name>
    <dbReference type="NCBI Taxonomy" id="98765"/>
    <lineage>
        <taxon>Eukaryota</taxon>
        <taxon>Fungi</taxon>
        <taxon>Dikarya</taxon>
        <taxon>Basidiomycota</taxon>
        <taxon>Agaricomycotina</taxon>
        <taxon>Agaricomycetes</taxon>
        <taxon>Polyporales</taxon>
        <taxon>Meruliaceae</taxon>
        <taxon>Hermanssonia</taxon>
    </lineage>
</organism>
<dbReference type="EMBL" id="SGPJ01000010">
    <property type="protein sequence ID" value="THH02156.1"/>
    <property type="molecule type" value="Genomic_DNA"/>
</dbReference>
<comment type="caution">
    <text evidence="2">The sequence shown here is derived from an EMBL/GenBank/DDBJ whole genome shotgun (WGS) entry which is preliminary data.</text>
</comment>
<reference evidence="2 3" key="1">
    <citation type="submission" date="2019-02" db="EMBL/GenBank/DDBJ databases">
        <title>Genome sequencing of the rare red list fungi Phlebia centrifuga.</title>
        <authorList>
            <person name="Buettner E."/>
            <person name="Kellner H."/>
        </authorList>
    </citation>
    <scope>NUCLEOTIDE SEQUENCE [LARGE SCALE GENOMIC DNA]</scope>
    <source>
        <strain evidence="2 3">DSM 108282</strain>
    </source>
</reference>
<accession>A0A4S4KTW7</accession>
<feature type="domain" description="F-box" evidence="1">
    <location>
        <begin position="3"/>
        <end position="48"/>
    </location>
</feature>
<evidence type="ECO:0000259" key="1">
    <source>
        <dbReference type="PROSITE" id="PS50181"/>
    </source>
</evidence>
<gene>
    <name evidence="2" type="ORF">EW026_g695</name>
</gene>
<proteinExistence type="predicted"/>
<dbReference type="InterPro" id="IPR001810">
    <property type="entry name" value="F-box_dom"/>
</dbReference>
<keyword evidence="3" id="KW-1185">Reference proteome</keyword>
<dbReference type="Gene3D" id="3.80.10.10">
    <property type="entry name" value="Ribonuclease Inhibitor"/>
    <property type="match status" value="1"/>
</dbReference>
<dbReference type="PROSITE" id="PS50181">
    <property type="entry name" value="FBOX"/>
    <property type="match status" value="1"/>
</dbReference>